<dbReference type="Pfam" id="PF01535">
    <property type="entry name" value="PPR"/>
    <property type="match status" value="1"/>
</dbReference>
<feature type="region of interest" description="Disordered" evidence="4">
    <location>
        <begin position="293"/>
        <end position="345"/>
    </location>
</feature>
<evidence type="ECO:0000256" key="4">
    <source>
        <dbReference type="SAM" id="MobiDB-lite"/>
    </source>
</evidence>
<dbReference type="PROSITE" id="PS51375">
    <property type="entry name" value="PPR"/>
    <property type="match status" value="2"/>
</dbReference>
<feature type="region of interest" description="Disordered" evidence="4">
    <location>
        <begin position="1018"/>
        <end position="1037"/>
    </location>
</feature>
<organism evidence="5 6">
    <name type="scientific">Pseudozyma flocculosa</name>
    <dbReference type="NCBI Taxonomy" id="84751"/>
    <lineage>
        <taxon>Eukaryota</taxon>
        <taxon>Fungi</taxon>
        <taxon>Dikarya</taxon>
        <taxon>Basidiomycota</taxon>
        <taxon>Ustilaginomycotina</taxon>
        <taxon>Ustilaginomycetes</taxon>
        <taxon>Ustilaginales</taxon>
        <taxon>Ustilaginaceae</taxon>
        <taxon>Pseudozyma</taxon>
    </lineage>
</organism>
<dbReference type="Proteomes" id="UP000323386">
    <property type="component" value="Unassembled WGS sequence"/>
</dbReference>
<feature type="repeat" description="PPR" evidence="2">
    <location>
        <begin position="682"/>
        <end position="716"/>
    </location>
</feature>
<evidence type="ECO:0000313" key="5">
    <source>
        <dbReference type="EMBL" id="SPO39859.1"/>
    </source>
</evidence>
<feature type="region of interest" description="Disordered" evidence="4">
    <location>
        <begin position="763"/>
        <end position="830"/>
    </location>
</feature>
<proteinExistence type="predicted"/>
<feature type="repeat" description="PPR" evidence="2">
    <location>
        <begin position="619"/>
        <end position="654"/>
    </location>
</feature>
<evidence type="ECO:0000256" key="1">
    <source>
        <dbReference type="ARBA" id="ARBA00022737"/>
    </source>
</evidence>
<protein>
    <recommendedName>
        <fullName evidence="7">Pentacotripeptide-repeat region of PRORP domain-containing protein</fullName>
    </recommendedName>
</protein>
<dbReference type="EMBL" id="OOIP01000016">
    <property type="protein sequence ID" value="SPO39859.1"/>
    <property type="molecule type" value="Genomic_DNA"/>
</dbReference>
<evidence type="ECO:0000256" key="3">
    <source>
        <dbReference type="SAM" id="Coils"/>
    </source>
</evidence>
<feature type="compositionally biased region" description="Basic and acidic residues" evidence="4">
    <location>
        <begin position="1044"/>
        <end position="1055"/>
    </location>
</feature>
<feature type="region of interest" description="Disordered" evidence="4">
    <location>
        <begin position="1088"/>
        <end position="1111"/>
    </location>
</feature>
<dbReference type="InterPro" id="IPR051222">
    <property type="entry name" value="PPR/CCM1_RNA-binding"/>
</dbReference>
<keyword evidence="3" id="KW-0175">Coiled coil</keyword>
<feature type="region of interest" description="Disordered" evidence="4">
    <location>
        <begin position="65"/>
        <end position="95"/>
    </location>
</feature>
<dbReference type="InterPro" id="IPR011990">
    <property type="entry name" value="TPR-like_helical_dom_sf"/>
</dbReference>
<feature type="coiled-coil region" evidence="3">
    <location>
        <begin position="101"/>
        <end position="128"/>
    </location>
</feature>
<dbReference type="PANTHER" id="PTHR47942">
    <property type="entry name" value="TETRATRICOPEPTIDE REPEAT (TPR)-LIKE SUPERFAMILY PROTEIN-RELATED"/>
    <property type="match status" value="1"/>
</dbReference>
<reference evidence="5 6" key="1">
    <citation type="submission" date="2018-03" db="EMBL/GenBank/DDBJ databases">
        <authorList>
            <person name="Guldener U."/>
        </authorList>
    </citation>
    <scope>NUCLEOTIDE SEQUENCE [LARGE SCALE GENOMIC DNA]</scope>
    <source>
        <strain evidence="5 6">DAOM196992</strain>
    </source>
</reference>
<dbReference type="OrthoDB" id="2018246at2759"/>
<accession>A0A5C3F921</accession>
<evidence type="ECO:0000256" key="2">
    <source>
        <dbReference type="PROSITE-ProRule" id="PRU00708"/>
    </source>
</evidence>
<sequence length="1156" mass="127291">MKELRLLARQRTAVASLAQLTRRHQQRTLWNTAASVSTPASLFFALRKAAAREKARVRADLTAQRISKRREKEGLPATKPPLREPQFEGPNGERLTLAEQEKVLRRELASLSRQLEQLEKKEKADEATKELPPLDDQTLDQLYQALMMPPPASTEDSRLARLESGRKERALISSGVSVIEDERQQARLEAQQMLRERVLDARDRGRALLPLKPPTSSRRSPEADEDDGLVDLSRLTHEERQEARLQLLFERLTKLRSVNQLPDGKQQSLQDIKSGLASRIAKILEAHNYLLKPTSDGTKERSETSASTGGDQELSRIPEFDSIPLDRSIATDPAEGTSSAATQSEAVAEPQYISAANEILQDISSAKSRGLMLDRIERLLEQPANMSADTAASSTSDEPAPSGLPLGVASIDEWTALSVASARYGDDQGLARTLKLMRRAGYFPPPLSLLNQVMDVYASRGEIQRCQDTLSLIDKLGLRPDRHTFHCLTKAYLADGQYVQAVKILNSLEGGSGGLPPAAIATYTMAIDRMVGDPREEIQALGWNLFYHMRLVAHPIPDAPLYALMIRACAKGSIQPQDVDDPLRTPVGAGGVMPSRRSDAERALDLFREMTTRYVVRPNAEVYNNLILACARRKDFYLEAFRLLREMVELETERVKMLSGQADADAKEREGLESAYLRFAPDRYTFNALLQGCARNKDLPRARWVLAEMIRSTSPLFEEDGRGLHGLTKAQRLEMMAQRPNAETLTHVFWAYASFVPPVKRGQMVSKTQQQPGAVGEGASKQVEEEEDDAAKPTAAEADTSVAAKQGPASATSEAAGSTSLATAAPPAEEALTATEAAQVFSHLVPQTAYDLITEARALMARILADQPRTVDGRQVEGSLGSVTPSVALLNAYLAVLGHHLPSASRVETMWHHVRPGQDGVDPGLFAQLGLTPNANTLLLVLETATRQKPSDAADAIVEQVWAMFRSLESQPGELDPRVVEKCWAQRIRYSAKANRLDEAVEVLKEFARIYPPQGSYLAPHNRNRTSSPSAARAGAGVKLLKTSREVERRSKDPSRTTTPAKLAGELDLSPMPVAQKTLETLATDFAAANGRHSPDPARTSTTTTTSETPPPFLTFVDLELLHHRLVHFDHKKGLAYLGWVARAYEAGGRPRDDRK</sequence>
<keyword evidence="6" id="KW-1185">Reference proteome</keyword>
<name>A0A5C3F921_9BASI</name>
<dbReference type="AlphaFoldDB" id="A0A5C3F921"/>
<feature type="region of interest" description="Disordered" evidence="4">
    <location>
        <begin position="1044"/>
        <end position="1063"/>
    </location>
</feature>
<feature type="compositionally biased region" description="Low complexity" evidence="4">
    <location>
        <begin position="1097"/>
        <end position="1108"/>
    </location>
</feature>
<gene>
    <name evidence="5" type="ORF">PSFLO_05340</name>
</gene>
<evidence type="ECO:0000313" key="6">
    <source>
        <dbReference type="Proteomes" id="UP000323386"/>
    </source>
</evidence>
<feature type="region of interest" description="Disordered" evidence="4">
    <location>
        <begin position="205"/>
        <end position="235"/>
    </location>
</feature>
<dbReference type="InterPro" id="IPR002885">
    <property type="entry name" value="PPR_rpt"/>
</dbReference>
<keyword evidence="1" id="KW-0677">Repeat</keyword>
<feature type="compositionally biased region" description="Low complexity" evidence="4">
    <location>
        <begin position="807"/>
        <end position="830"/>
    </location>
</feature>
<dbReference type="Gene3D" id="1.25.40.10">
    <property type="entry name" value="Tetratricopeptide repeat domain"/>
    <property type="match status" value="2"/>
</dbReference>
<feature type="compositionally biased region" description="Polar residues" evidence="4">
    <location>
        <begin position="336"/>
        <end position="345"/>
    </location>
</feature>
<evidence type="ECO:0008006" key="7">
    <source>
        <dbReference type="Google" id="ProtNLM"/>
    </source>
</evidence>